<evidence type="ECO:0000313" key="1">
    <source>
        <dbReference type="EMBL" id="TFK65197.1"/>
    </source>
</evidence>
<name>A0ACD3AK03_9AGAR</name>
<sequence length="313" mass="36109">MSDSRFPPEIEQKIFTYALKINSKQPNNLLLVARRVREWLLPIVWEVVVYQDPRLYEIPLDSILPLRQYGTHIQHLLLSVDYKYIEPSNPDDYQIHPHQIFDSSLLLCPNITNLALWWLEPPVSLQPLVNLSQLTHLSMDVNRILELIRDERDIDSSGQTESRTWYSTVQAGDARPALFPNITHFDTRTAEWLGSRCHDNIPTLAIHFPKLTHLAHPRTQWTTANTVVIRLSLKQFGGLEVLVWWKAMKKGEGSGVEEDLKEKPRVEDERLVLVLMSGNEEDWEREARGGGMGIWKLGDSVVEGRRKAKRVGN</sequence>
<keyword evidence="2" id="KW-1185">Reference proteome</keyword>
<organism evidence="1 2">
    <name type="scientific">Pluteus cervinus</name>
    <dbReference type="NCBI Taxonomy" id="181527"/>
    <lineage>
        <taxon>Eukaryota</taxon>
        <taxon>Fungi</taxon>
        <taxon>Dikarya</taxon>
        <taxon>Basidiomycota</taxon>
        <taxon>Agaricomycotina</taxon>
        <taxon>Agaricomycetes</taxon>
        <taxon>Agaricomycetidae</taxon>
        <taxon>Agaricales</taxon>
        <taxon>Pluteineae</taxon>
        <taxon>Pluteaceae</taxon>
        <taxon>Pluteus</taxon>
    </lineage>
</organism>
<reference evidence="1 2" key="1">
    <citation type="journal article" date="2019" name="Nat. Ecol. Evol.">
        <title>Megaphylogeny resolves global patterns of mushroom evolution.</title>
        <authorList>
            <person name="Varga T."/>
            <person name="Krizsan K."/>
            <person name="Foldi C."/>
            <person name="Dima B."/>
            <person name="Sanchez-Garcia M."/>
            <person name="Sanchez-Ramirez S."/>
            <person name="Szollosi G.J."/>
            <person name="Szarkandi J.G."/>
            <person name="Papp V."/>
            <person name="Albert L."/>
            <person name="Andreopoulos W."/>
            <person name="Angelini C."/>
            <person name="Antonin V."/>
            <person name="Barry K.W."/>
            <person name="Bougher N.L."/>
            <person name="Buchanan P."/>
            <person name="Buyck B."/>
            <person name="Bense V."/>
            <person name="Catcheside P."/>
            <person name="Chovatia M."/>
            <person name="Cooper J."/>
            <person name="Damon W."/>
            <person name="Desjardin D."/>
            <person name="Finy P."/>
            <person name="Geml J."/>
            <person name="Haridas S."/>
            <person name="Hughes K."/>
            <person name="Justo A."/>
            <person name="Karasinski D."/>
            <person name="Kautmanova I."/>
            <person name="Kiss B."/>
            <person name="Kocsube S."/>
            <person name="Kotiranta H."/>
            <person name="LaButti K.M."/>
            <person name="Lechner B.E."/>
            <person name="Liimatainen K."/>
            <person name="Lipzen A."/>
            <person name="Lukacs Z."/>
            <person name="Mihaltcheva S."/>
            <person name="Morgado L.N."/>
            <person name="Niskanen T."/>
            <person name="Noordeloos M.E."/>
            <person name="Ohm R.A."/>
            <person name="Ortiz-Santana B."/>
            <person name="Ovrebo C."/>
            <person name="Racz N."/>
            <person name="Riley R."/>
            <person name="Savchenko A."/>
            <person name="Shiryaev A."/>
            <person name="Soop K."/>
            <person name="Spirin V."/>
            <person name="Szebenyi C."/>
            <person name="Tomsovsky M."/>
            <person name="Tulloss R.E."/>
            <person name="Uehling J."/>
            <person name="Grigoriev I.V."/>
            <person name="Vagvolgyi C."/>
            <person name="Papp T."/>
            <person name="Martin F.M."/>
            <person name="Miettinen O."/>
            <person name="Hibbett D.S."/>
            <person name="Nagy L.G."/>
        </authorList>
    </citation>
    <scope>NUCLEOTIDE SEQUENCE [LARGE SCALE GENOMIC DNA]</scope>
    <source>
        <strain evidence="1 2">NL-1719</strain>
    </source>
</reference>
<protein>
    <submittedName>
        <fullName evidence="1">Uncharacterized protein</fullName>
    </submittedName>
</protein>
<gene>
    <name evidence="1" type="ORF">BDN72DRAFT_900911</name>
</gene>
<evidence type="ECO:0000313" key="2">
    <source>
        <dbReference type="Proteomes" id="UP000308600"/>
    </source>
</evidence>
<proteinExistence type="predicted"/>
<dbReference type="Proteomes" id="UP000308600">
    <property type="component" value="Unassembled WGS sequence"/>
</dbReference>
<dbReference type="EMBL" id="ML208445">
    <property type="protein sequence ID" value="TFK65197.1"/>
    <property type="molecule type" value="Genomic_DNA"/>
</dbReference>
<accession>A0ACD3AK03</accession>